<evidence type="ECO:0000256" key="4">
    <source>
        <dbReference type="ARBA" id="ARBA00022801"/>
    </source>
</evidence>
<keyword evidence="3" id="KW-0227">DNA damage</keyword>
<dbReference type="Gene3D" id="3.90.320.10">
    <property type="match status" value="1"/>
</dbReference>
<evidence type="ECO:0000256" key="7">
    <source>
        <dbReference type="ARBA" id="ARBA00022840"/>
    </source>
</evidence>
<evidence type="ECO:0000256" key="3">
    <source>
        <dbReference type="ARBA" id="ARBA00022763"/>
    </source>
</evidence>
<dbReference type="InterPro" id="IPR038726">
    <property type="entry name" value="PDDEXK_AddAB-type"/>
</dbReference>
<proteinExistence type="predicted"/>
<gene>
    <name evidence="11" type="ORF">NCTC9935_00120</name>
</gene>
<keyword evidence="6" id="KW-0269">Exonuclease</keyword>
<evidence type="ECO:0000256" key="8">
    <source>
        <dbReference type="ARBA" id="ARBA00023125"/>
    </source>
</evidence>
<dbReference type="GO" id="GO:0004527">
    <property type="term" value="F:exonuclease activity"/>
    <property type="evidence" value="ECO:0007669"/>
    <property type="project" value="UniProtKB-KW"/>
</dbReference>
<keyword evidence="5 11" id="KW-0347">Helicase</keyword>
<keyword evidence="1" id="KW-0540">Nuclease</keyword>
<dbReference type="Pfam" id="PF12705">
    <property type="entry name" value="PDDEXK_1"/>
    <property type="match status" value="1"/>
</dbReference>
<dbReference type="GO" id="GO:0006281">
    <property type="term" value="P:DNA repair"/>
    <property type="evidence" value="ECO:0007669"/>
    <property type="project" value="UniProtKB-KW"/>
</dbReference>
<dbReference type="Gene3D" id="3.40.50.300">
    <property type="entry name" value="P-loop containing nucleotide triphosphate hydrolases"/>
    <property type="match status" value="2"/>
</dbReference>
<dbReference type="GO" id="GO:0003677">
    <property type="term" value="F:DNA binding"/>
    <property type="evidence" value="ECO:0007669"/>
    <property type="project" value="UniProtKB-KW"/>
</dbReference>
<evidence type="ECO:0000256" key="1">
    <source>
        <dbReference type="ARBA" id="ARBA00022722"/>
    </source>
</evidence>
<evidence type="ECO:0000256" key="9">
    <source>
        <dbReference type="ARBA" id="ARBA00023204"/>
    </source>
</evidence>
<evidence type="ECO:0000313" key="11">
    <source>
        <dbReference type="EMBL" id="SPT54579.1"/>
    </source>
</evidence>
<name>A0A2X0TYI7_9ACTO</name>
<reference evidence="11 12" key="1">
    <citation type="submission" date="2018-06" db="EMBL/GenBank/DDBJ databases">
        <authorList>
            <consortium name="Pathogen Informatics"/>
            <person name="Doyle S."/>
        </authorList>
    </citation>
    <scope>NUCLEOTIDE SEQUENCE [LARGE SCALE GENOMIC DNA]</scope>
    <source>
        <strain evidence="11 12">NCTC9935</strain>
    </source>
</reference>
<dbReference type="EMBL" id="UAPR01000001">
    <property type="protein sequence ID" value="SPT54579.1"/>
    <property type="molecule type" value="Genomic_DNA"/>
</dbReference>
<evidence type="ECO:0000256" key="2">
    <source>
        <dbReference type="ARBA" id="ARBA00022741"/>
    </source>
</evidence>
<keyword evidence="2" id="KW-0547">Nucleotide-binding</keyword>
<dbReference type="InterPro" id="IPR011604">
    <property type="entry name" value="PDDEXK-like_dom_sf"/>
</dbReference>
<dbReference type="Proteomes" id="UP000250192">
    <property type="component" value="Unassembled WGS sequence"/>
</dbReference>
<keyword evidence="8" id="KW-0238">DNA-binding</keyword>
<dbReference type="AlphaFoldDB" id="A0A2X0TYI7"/>
<feature type="domain" description="UvrD-like helicase C-terminal" evidence="10">
    <location>
        <begin position="338"/>
        <end position="658"/>
    </location>
</feature>
<dbReference type="GO" id="GO:0005524">
    <property type="term" value="F:ATP binding"/>
    <property type="evidence" value="ECO:0007669"/>
    <property type="project" value="UniProtKB-KW"/>
</dbReference>
<evidence type="ECO:0000313" key="12">
    <source>
        <dbReference type="Proteomes" id="UP000250192"/>
    </source>
</evidence>
<protein>
    <submittedName>
        <fullName evidence="11">Inactivated superfamily I helicase</fullName>
    </submittedName>
</protein>
<keyword evidence="12" id="KW-1185">Reference proteome</keyword>
<dbReference type="InterPro" id="IPR013986">
    <property type="entry name" value="DExx_box_DNA_helicase_dom_sf"/>
</dbReference>
<evidence type="ECO:0000259" key="10">
    <source>
        <dbReference type="PROSITE" id="PS51217"/>
    </source>
</evidence>
<dbReference type="InterPro" id="IPR027417">
    <property type="entry name" value="P-loop_NTPase"/>
</dbReference>
<dbReference type="Gene3D" id="1.10.10.160">
    <property type="match status" value="1"/>
</dbReference>
<organism evidence="11 12">
    <name type="scientific">Schaalia odontolytica</name>
    <dbReference type="NCBI Taxonomy" id="1660"/>
    <lineage>
        <taxon>Bacteria</taxon>
        <taxon>Bacillati</taxon>
        <taxon>Actinomycetota</taxon>
        <taxon>Actinomycetes</taxon>
        <taxon>Actinomycetales</taxon>
        <taxon>Actinomycetaceae</taxon>
        <taxon>Schaalia</taxon>
    </lineage>
</organism>
<evidence type="ECO:0000256" key="5">
    <source>
        <dbReference type="ARBA" id="ARBA00022806"/>
    </source>
</evidence>
<dbReference type="PROSITE" id="PS51217">
    <property type="entry name" value="UVRD_HELICASE_CTER"/>
    <property type="match status" value="1"/>
</dbReference>
<keyword evidence="7" id="KW-0067">ATP-binding</keyword>
<dbReference type="STRING" id="1660.APY09_05340"/>
<dbReference type="SUPFAM" id="SSF52540">
    <property type="entry name" value="P-loop containing nucleoside triphosphate hydrolases"/>
    <property type="match status" value="1"/>
</dbReference>
<evidence type="ECO:0000256" key="6">
    <source>
        <dbReference type="ARBA" id="ARBA00022839"/>
    </source>
</evidence>
<dbReference type="InterPro" id="IPR014017">
    <property type="entry name" value="DNA_helicase_UvrD-like_C"/>
</dbReference>
<sequence length="1078" mass="115801">MAIICAADAGGVCQYCVMSEIKVRLRSRDADWWRLPELNPEQSAVVEAARSGDVIARGAPGSGRSTCALAVFERAAAQGRSALILAPDRARVDVLTPRAQALGPDTVRPVRTPASFAYQVVATWRTQRDVPLEGVELVTGAAQDQMLAEALKSVDAPWPEDIGEQMRSMPAFRSELRNLVARAGEAGMGAAALSEAGARFGRPQWQAAGAIVAALEEGPQHCPEYPQTLRVDLSRIQSLAADLIDAWEKDAPSHGVQAACPVPDVVIVDDLQDCTPSTLTLLRACRDAGARIVAFSDSDVAVAGYRGGEPHLDRRLASALDIEIEELGQVYDTSRAVRELEQQACARIAQSGSPARREASVADDAPAGQLVTHLGATPSQMGAMIARAIRSHHLHDSIAFSDQVVIVRSSSMVVETRRYLERGGVPVAGGGRAFDFATQPTTRLLLDLVTMPAGDSDTDVAARRELAERLVPSPLVRADALAVHRLLRRLNAARAQAAEDAGDEAAQIPLTSADLVDDPETWKPTLEQAEQAGGKRARAAALLARPLETAARLWELGMSGSARPQERLWSLWEACGVAGDWRSRAIASDESSAWYDDQLDAVVALLRVADVWEQRNPAGSAVRFASELLSGSVPIDTISRVGVRPSGVEVLTPAQAMGRRWQVVVLAGLQDGAWPNLRLRDRILRADLLADVGAGRTVVGEDGREELIDSTRSARRVVLDDEYRLFVAALSRSRCVVHAGAVRSEDAAPSVFFDMVARLAGTPRDNDVVPIDQVDAPLSLSGHIADLRARAASPDDPVDAELAATLLAFMAREGIESAQPERWLGAGGTPTSAQDYRGQIVLSPSQFERALACPLRWFLTTIGADAPSNAAASLGTLVHAVAEEHPHGTPEELTAALEARIEELGYNLDTWAGRVADRHAHDIVNNLASYVVGVPGDVTVEQTVSAEVEGVTIRGRMDRLEQVDEGVRVTDLKTGKSGYTKASVKENPQLAAYQMALLASGEKVAGARIALLGGSKPQIFDQPALEGEELERWREWVREVALAARGPYFEARPSAEACRYCSFDRLCPARERGRKVVE</sequence>
<accession>A0A2X0TYI7</accession>
<keyword evidence="9" id="KW-0234">DNA repair</keyword>
<keyword evidence="4" id="KW-0378">Hydrolase</keyword>
<dbReference type="GO" id="GO:0004386">
    <property type="term" value="F:helicase activity"/>
    <property type="evidence" value="ECO:0007669"/>
    <property type="project" value="UniProtKB-KW"/>
</dbReference>